<feature type="region of interest" description="Disordered" evidence="1">
    <location>
        <begin position="125"/>
        <end position="178"/>
    </location>
</feature>
<protein>
    <submittedName>
        <fullName evidence="2">Uncharacterized protein</fullName>
    </submittedName>
</protein>
<accession>A0A9P9X7G2</accession>
<keyword evidence="3" id="KW-1185">Reference proteome</keyword>
<dbReference type="EMBL" id="SDAQ01000089">
    <property type="protein sequence ID" value="KAI3540733.1"/>
    <property type="molecule type" value="Genomic_DNA"/>
</dbReference>
<sequence length="178" mass="18599">MAGCSCFDPRAGKEEKMGKRPADHSTIVCHCSHQGARAARVTFAAASCGESKPTLNDEGEDSQNASPVIFSELVLGDETNVSMTSEQACQAPVAASTEYGAPAVLGKQSSGFLVVPGTCQQRISSSRHWKPDQEARNGQAANAGGTCQRQRGSECCARAPTQAGSPQAHFPRAVTEST</sequence>
<dbReference type="Proteomes" id="UP001056436">
    <property type="component" value="Unassembled WGS sequence"/>
</dbReference>
<proteinExistence type="predicted"/>
<organism evidence="2 3">
    <name type="scientific">Colletotrichum abscissum</name>
    <dbReference type="NCBI Taxonomy" id="1671311"/>
    <lineage>
        <taxon>Eukaryota</taxon>
        <taxon>Fungi</taxon>
        <taxon>Dikarya</taxon>
        <taxon>Ascomycota</taxon>
        <taxon>Pezizomycotina</taxon>
        <taxon>Sordariomycetes</taxon>
        <taxon>Hypocreomycetidae</taxon>
        <taxon>Glomerellales</taxon>
        <taxon>Glomerellaceae</taxon>
        <taxon>Colletotrichum</taxon>
        <taxon>Colletotrichum acutatum species complex</taxon>
    </lineage>
</organism>
<evidence type="ECO:0000313" key="2">
    <source>
        <dbReference type="EMBL" id="KAI3540733.1"/>
    </source>
</evidence>
<evidence type="ECO:0000313" key="3">
    <source>
        <dbReference type="Proteomes" id="UP001056436"/>
    </source>
</evidence>
<gene>
    <name evidence="2" type="ORF">CABS02_10949</name>
</gene>
<comment type="caution">
    <text evidence="2">The sequence shown here is derived from an EMBL/GenBank/DDBJ whole genome shotgun (WGS) entry which is preliminary data.</text>
</comment>
<dbReference type="AlphaFoldDB" id="A0A9P9X7G2"/>
<evidence type="ECO:0000256" key="1">
    <source>
        <dbReference type="SAM" id="MobiDB-lite"/>
    </source>
</evidence>
<reference evidence="2" key="1">
    <citation type="submission" date="2019-01" db="EMBL/GenBank/DDBJ databases">
        <title>Colletotrichum abscissum LGMF1257.</title>
        <authorList>
            <person name="Baroncelli R."/>
        </authorList>
    </citation>
    <scope>NUCLEOTIDE SEQUENCE</scope>
    <source>
        <strain evidence="2">Ca142</strain>
    </source>
</reference>
<name>A0A9P9X7G2_9PEZI</name>